<proteinExistence type="predicted"/>
<dbReference type="Proteomes" id="UP001574170">
    <property type="component" value="Unassembled WGS sequence"/>
</dbReference>
<dbReference type="InterPro" id="IPR011051">
    <property type="entry name" value="RmlC_Cupin_sf"/>
</dbReference>
<comment type="caution">
    <text evidence="2">The sequence shown here is derived from an EMBL/GenBank/DDBJ whole genome shotgun (WGS) entry which is preliminary data.</text>
</comment>
<evidence type="ECO:0000313" key="2">
    <source>
        <dbReference type="EMBL" id="MFA9192786.1"/>
    </source>
</evidence>
<evidence type="ECO:0000259" key="1">
    <source>
        <dbReference type="Pfam" id="PF05523"/>
    </source>
</evidence>
<keyword evidence="3" id="KW-1185">Reference proteome</keyword>
<dbReference type="RefSeq" id="WP_373389881.1">
    <property type="nucleotide sequence ID" value="NZ_JBCFQK010000001.1"/>
</dbReference>
<protein>
    <submittedName>
        <fullName evidence="2">FdtA/QdtA family cupin domain-containing protein</fullName>
    </submittedName>
</protein>
<dbReference type="SUPFAM" id="SSF51182">
    <property type="entry name" value="RmlC-like cupins"/>
    <property type="match status" value="1"/>
</dbReference>
<dbReference type="InterPro" id="IPR008894">
    <property type="entry name" value="QdtA_cupin_dom"/>
</dbReference>
<name>A0ABV4TF83_9FLAO</name>
<dbReference type="Gene3D" id="2.60.120.10">
    <property type="entry name" value="Jelly Rolls"/>
    <property type="match status" value="1"/>
</dbReference>
<evidence type="ECO:0000313" key="3">
    <source>
        <dbReference type="Proteomes" id="UP001574170"/>
    </source>
</evidence>
<sequence>MFNPKIINLPKILDPRGNLSFFENSNQIPFDIKRTYWIYDVPGGEIRGSHAFKNSHEFIIALSGSFDVVLNDGENEMKYSLNRSYYGLYVPNLLWRSIENFSTNSCALIVSSIPYDVADYVRDFEEFKIVRNEAKK</sequence>
<gene>
    <name evidence="2" type="ORF">AAGV33_00100</name>
</gene>
<organism evidence="2 3">
    <name type="scientific">Flavobacterium magnesitis</name>
    <dbReference type="NCBI Taxonomy" id="3138077"/>
    <lineage>
        <taxon>Bacteria</taxon>
        <taxon>Pseudomonadati</taxon>
        <taxon>Bacteroidota</taxon>
        <taxon>Flavobacteriia</taxon>
        <taxon>Flavobacteriales</taxon>
        <taxon>Flavobacteriaceae</taxon>
        <taxon>Flavobacterium</taxon>
    </lineage>
</organism>
<feature type="domain" description="Sugar 3,4-ketoisomerase QdtA cupin" evidence="1">
    <location>
        <begin position="3"/>
        <end position="130"/>
    </location>
</feature>
<dbReference type="Pfam" id="PF05523">
    <property type="entry name" value="FdtA"/>
    <property type="match status" value="1"/>
</dbReference>
<reference evidence="2 3" key="1">
    <citation type="submission" date="2024-04" db="EMBL/GenBank/DDBJ databases">
        <title>New Clade of Flavobacterium.</title>
        <authorList>
            <person name="Matos L."/>
            <person name="Proenca D.N."/>
            <person name="Fransisco R.M."/>
            <person name="Chung A.P."/>
            <person name="Maccario L."/>
            <person name="Sorensen S.J."/>
            <person name="Morais P.V."/>
        </authorList>
    </citation>
    <scope>NUCLEOTIDE SEQUENCE [LARGE SCALE GENOMIC DNA]</scope>
    <source>
        <strain evidence="2 3">FBOR7N2.3</strain>
    </source>
</reference>
<accession>A0ABV4TF83</accession>
<dbReference type="InterPro" id="IPR014710">
    <property type="entry name" value="RmlC-like_jellyroll"/>
</dbReference>
<dbReference type="EMBL" id="JBCFQK010000001">
    <property type="protein sequence ID" value="MFA9192786.1"/>
    <property type="molecule type" value="Genomic_DNA"/>
</dbReference>
<dbReference type="CDD" id="cd20292">
    <property type="entry name" value="cupin_QdtA-like"/>
    <property type="match status" value="1"/>
</dbReference>